<gene>
    <name evidence="5" type="ORF">PVK06_023692</name>
</gene>
<dbReference type="InterPro" id="IPR000225">
    <property type="entry name" value="Armadillo"/>
</dbReference>
<dbReference type="SUPFAM" id="SSF48371">
    <property type="entry name" value="ARM repeat"/>
    <property type="match status" value="1"/>
</dbReference>
<keyword evidence="2" id="KW-0813">Transport</keyword>
<accession>A0ABR0PBX7</accession>
<reference evidence="5 6" key="1">
    <citation type="submission" date="2023-03" db="EMBL/GenBank/DDBJ databases">
        <title>WGS of Gossypium arboreum.</title>
        <authorList>
            <person name="Yu D."/>
        </authorList>
    </citation>
    <scope>NUCLEOTIDE SEQUENCE [LARGE SCALE GENOMIC DNA]</scope>
    <source>
        <tissue evidence="5">Leaf</tissue>
    </source>
</reference>
<evidence type="ECO:0000256" key="2">
    <source>
        <dbReference type="ARBA" id="ARBA00022448"/>
    </source>
</evidence>
<evidence type="ECO:0000313" key="5">
    <source>
        <dbReference type="EMBL" id="KAK5818748.1"/>
    </source>
</evidence>
<dbReference type="InterPro" id="IPR011989">
    <property type="entry name" value="ARM-like"/>
</dbReference>
<comment type="caution">
    <text evidence="5">The sequence shown here is derived from an EMBL/GenBank/DDBJ whole genome shotgun (WGS) entry which is preliminary data.</text>
</comment>
<dbReference type="EMBL" id="JARKNE010000007">
    <property type="protein sequence ID" value="KAK5818748.1"/>
    <property type="molecule type" value="Genomic_DNA"/>
</dbReference>
<evidence type="ECO:0000256" key="1">
    <source>
        <dbReference type="ARBA" id="ARBA00010394"/>
    </source>
</evidence>
<organism evidence="5 6">
    <name type="scientific">Gossypium arboreum</name>
    <name type="common">Tree cotton</name>
    <name type="synonym">Gossypium nanking</name>
    <dbReference type="NCBI Taxonomy" id="29729"/>
    <lineage>
        <taxon>Eukaryota</taxon>
        <taxon>Viridiplantae</taxon>
        <taxon>Streptophyta</taxon>
        <taxon>Embryophyta</taxon>
        <taxon>Tracheophyta</taxon>
        <taxon>Spermatophyta</taxon>
        <taxon>Magnoliopsida</taxon>
        <taxon>eudicotyledons</taxon>
        <taxon>Gunneridae</taxon>
        <taxon>Pentapetalae</taxon>
        <taxon>rosids</taxon>
        <taxon>malvids</taxon>
        <taxon>Malvales</taxon>
        <taxon>Malvaceae</taxon>
        <taxon>Malvoideae</taxon>
        <taxon>Gossypium</taxon>
    </lineage>
</organism>
<keyword evidence="3" id="KW-0677">Repeat</keyword>
<dbReference type="PANTHER" id="PTHR23316">
    <property type="entry name" value="IMPORTIN ALPHA"/>
    <property type="match status" value="1"/>
</dbReference>
<evidence type="ECO:0000313" key="6">
    <source>
        <dbReference type="Proteomes" id="UP001358586"/>
    </source>
</evidence>
<dbReference type="Gene3D" id="1.25.10.10">
    <property type="entry name" value="Leucine-rich Repeat Variant"/>
    <property type="match status" value="1"/>
</dbReference>
<evidence type="ECO:0000256" key="3">
    <source>
        <dbReference type="ARBA" id="ARBA00022737"/>
    </source>
</evidence>
<dbReference type="Pfam" id="PF00514">
    <property type="entry name" value="Arm"/>
    <property type="match status" value="1"/>
</dbReference>
<comment type="similarity">
    <text evidence="1">Belongs to the importin alpha family.</text>
</comment>
<protein>
    <submittedName>
        <fullName evidence="5">Uncharacterized protein</fullName>
    </submittedName>
</protein>
<evidence type="ECO:0000256" key="4">
    <source>
        <dbReference type="ARBA" id="ARBA00022927"/>
    </source>
</evidence>
<dbReference type="Proteomes" id="UP001358586">
    <property type="component" value="Chromosome 7"/>
</dbReference>
<sequence>MAVINTGIIAPLVNPLQHSEFEIKKEVAWAISNATSVGSHEQVPGERRLHSIV</sequence>
<keyword evidence="6" id="KW-1185">Reference proteome</keyword>
<proteinExistence type="inferred from homology"/>
<dbReference type="InterPro" id="IPR016024">
    <property type="entry name" value="ARM-type_fold"/>
</dbReference>
<name>A0ABR0PBX7_GOSAR</name>
<keyword evidence="4" id="KW-0653">Protein transport</keyword>